<accession>A0A654CBU7</accession>
<reference evidence="1 2" key="1">
    <citation type="submission" date="2019-10" db="EMBL/GenBank/DDBJ databases">
        <authorList>
            <person name="Karimi E."/>
        </authorList>
    </citation>
    <scope>NUCLEOTIDE SEQUENCE [LARGE SCALE GENOMIC DNA]</scope>
    <source>
        <strain evidence="1">Sphingobacterium sp. 8BC</strain>
    </source>
</reference>
<gene>
    <name evidence="1" type="ORF">SPHINGO8BC_50811</name>
</gene>
<proteinExistence type="predicted"/>
<protein>
    <submittedName>
        <fullName evidence="1">Uncharacterized protein</fullName>
    </submittedName>
</protein>
<sequence length="68" mass="7528">MFMLIYTAKKVINGMQNIGIAAPNKMYTEAILMMSGKNSSSVTLCNNNYPIFGQGLFSFIYTCGKFAQ</sequence>
<dbReference type="Proteomes" id="UP000432350">
    <property type="component" value="Unassembled WGS sequence"/>
</dbReference>
<organism evidence="1 2">
    <name type="scientific">Sphingobacterium multivorum</name>
    <dbReference type="NCBI Taxonomy" id="28454"/>
    <lineage>
        <taxon>Bacteria</taxon>
        <taxon>Pseudomonadati</taxon>
        <taxon>Bacteroidota</taxon>
        <taxon>Sphingobacteriia</taxon>
        <taxon>Sphingobacteriales</taxon>
        <taxon>Sphingobacteriaceae</taxon>
        <taxon>Sphingobacterium</taxon>
    </lineage>
</organism>
<dbReference type="AlphaFoldDB" id="A0A654CBU7"/>
<evidence type="ECO:0000313" key="2">
    <source>
        <dbReference type="Proteomes" id="UP000432350"/>
    </source>
</evidence>
<dbReference type="EMBL" id="CABWMV010000024">
    <property type="protein sequence ID" value="VXC90819.1"/>
    <property type="molecule type" value="Genomic_DNA"/>
</dbReference>
<name>A0A654CBU7_SPHMU</name>
<evidence type="ECO:0000313" key="1">
    <source>
        <dbReference type="EMBL" id="VXC90819.1"/>
    </source>
</evidence>